<gene>
    <name evidence="1" type="ORF">EVAR_103981_1</name>
</gene>
<proteinExistence type="predicted"/>
<evidence type="ECO:0000313" key="1">
    <source>
        <dbReference type="EMBL" id="GBP68021.1"/>
    </source>
</evidence>
<dbReference type="Proteomes" id="UP000299102">
    <property type="component" value="Unassembled WGS sequence"/>
</dbReference>
<comment type="caution">
    <text evidence="1">The sequence shown here is derived from an EMBL/GenBank/DDBJ whole genome shotgun (WGS) entry which is preliminary data.</text>
</comment>
<dbReference type="AlphaFoldDB" id="A0A4C1XVQ8"/>
<name>A0A4C1XVQ8_EUMVA</name>
<evidence type="ECO:0000313" key="2">
    <source>
        <dbReference type="Proteomes" id="UP000299102"/>
    </source>
</evidence>
<dbReference type="EMBL" id="BGZK01000999">
    <property type="protein sequence ID" value="GBP68021.1"/>
    <property type="molecule type" value="Genomic_DNA"/>
</dbReference>
<organism evidence="1 2">
    <name type="scientific">Eumeta variegata</name>
    <name type="common">Bagworm moth</name>
    <name type="synonym">Eumeta japonica</name>
    <dbReference type="NCBI Taxonomy" id="151549"/>
    <lineage>
        <taxon>Eukaryota</taxon>
        <taxon>Metazoa</taxon>
        <taxon>Ecdysozoa</taxon>
        <taxon>Arthropoda</taxon>
        <taxon>Hexapoda</taxon>
        <taxon>Insecta</taxon>
        <taxon>Pterygota</taxon>
        <taxon>Neoptera</taxon>
        <taxon>Endopterygota</taxon>
        <taxon>Lepidoptera</taxon>
        <taxon>Glossata</taxon>
        <taxon>Ditrysia</taxon>
        <taxon>Tineoidea</taxon>
        <taxon>Psychidae</taxon>
        <taxon>Oiketicinae</taxon>
        <taxon>Eumeta</taxon>
    </lineage>
</organism>
<keyword evidence="2" id="KW-1185">Reference proteome</keyword>
<protein>
    <submittedName>
        <fullName evidence="1">Uncharacterized protein</fullName>
    </submittedName>
</protein>
<sequence>MGTQNRRRLNLHLNACGTCLISPSRIRRTRKPALSLMGRPYICKSVRVPVTDSLSDPSIRYPILIQEAGNPLMITLNSRVFFGDGDYPLINGSNARLLV</sequence>
<accession>A0A4C1XVQ8</accession>
<reference evidence="1 2" key="1">
    <citation type="journal article" date="2019" name="Commun. Biol.">
        <title>The bagworm genome reveals a unique fibroin gene that provides high tensile strength.</title>
        <authorList>
            <person name="Kono N."/>
            <person name="Nakamura H."/>
            <person name="Ohtoshi R."/>
            <person name="Tomita M."/>
            <person name="Numata K."/>
            <person name="Arakawa K."/>
        </authorList>
    </citation>
    <scope>NUCLEOTIDE SEQUENCE [LARGE SCALE GENOMIC DNA]</scope>
</reference>